<accession>A0A8H3QSA2</accession>
<dbReference type="EMBL" id="BLAL01000193">
    <property type="protein sequence ID" value="GES90006.1"/>
    <property type="molecule type" value="Genomic_DNA"/>
</dbReference>
<evidence type="ECO:0000313" key="1">
    <source>
        <dbReference type="EMBL" id="GES90006.1"/>
    </source>
</evidence>
<dbReference type="Proteomes" id="UP000615446">
    <property type="component" value="Unassembled WGS sequence"/>
</dbReference>
<organism evidence="1 2">
    <name type="scientific">Rhizophagus clarus</name>
    <dbReference type="NCBI Taxonomy" id="94130"/>
    <lineage>
        <taxon>Eukaryota</taxon>
        <taxon>Fungi</taxon>
        <taxon>Fungi incertae sedis</taxon>
        <taxon>Mucoromycota</taxon>
        <taxon>Glomeromycotina</taxon>
        <taxon>Glomeromycetes</taxon>
        <taxon>Glomerales</taxon>
        <taxon>Glomeraceae</taxon>
        <taxon>Rhizophagus</taxon>
    </lineage>
</organism>
<reference evidence="1" key="1">
    <citation type="submission" date="2019-10" db="EMBL/GenBank/DDBJ databases">
        <title>Conservation and host-specific expression of non-tandemly repeated heterogenous ribosome RNA gene in arbuscular mycorrhizal fungi.</title>
        <authorList>
            <person name="Maeda T."/>
            <person name="Kobayashi Y."/>
            <person name="Nakagawa T."/>
            <person name="Ezawa T."/>
            <person name="Yamaguchi K."/>
            <person name="Bino T."/>
            <person name="Nishimoto Y."/>
            <person name="Shigenobu S."/>
            <person name="Kawaguchi M."/>
        </authorList>
    </citation>
    <scope>NUCLEOTIDE SEQUENCE</scope>
    <source>
        <strain evidence="1">HR1</strain>
    </source>
</reference>
<name>A0A8H3QSA2_9GLOM</name>
<dbReference type="GO" id="GO:0004386">
    <property type="term" value="F:helicase activity"/>
    <property type="evidence" value="ECO:0007669"/>
    <property type="project" value="UniProtKB-KW"/>
</dbReference>
<keyword evidence="1" id="KW-0067">ATP-binding</keyword>
<keyword evidence="1" id="KW-0547">Nucleotide-binding</keyword>
<gene>
    <name evidence="1" type="ORF">RCL2_001686600</name>
</gene>
<dbReference type="InterPro" id="IPR027417">
    <property type="entry name" value="P-loop_NTPase"/>
</dbReference>
<keyword evidence="1" id="KW-0347">Helicase</keyword>
<proteinExistence type="predicted"/>
<comment type="caution">
    <text evidence="1">The sequence shown here is derived from an EMBL/GenBank/DDBJ whole genome shotgun (WGS) entry which is preliminary data.</text>
</comment>
<sequence>MNSKKKRTHLLFAKIHKNSIPFGGIPTLLIGDLAQLPPIITSCQSSNISIDTTHICGFHHEADTINNLICGFLPTPNKNTFGSLISIAIDYINNVECKPKEYDRQFRHYINLPSELIIREGSREMFLTNRLFKEEFCNGSIGVITKLRDKNHIEVVFPIDSAEINQVIVEKVLLILI</sequence>
<dbReference type="AlphaFoldDB" id="A0A8H3QSA2"/>
<keyword evidence="1" id="KW-0378">Hydrolase</keyword>
<dbReference type="SUPFAM" id="SSF52540">
    <property type="entry name" value="P-loop containing nucleoside triphosphate hydrolases"/>
    <property type="match status" value="1"/>
</dbReference>
<evidence type="ECO:0000313" key="2">
    <source>
        <dbReference type="Proteomes" id="UP000615446"/>
    </source>
</evidence>
<protein>
    <submittedName>
        <fullName evidence="1">Pif1-like helicase domain-containing protein</fullName>
    </submittedName>
</protein>
<dbReference type="OrthoDB" id="2446411at2759"/>